<evidence type="ECO:0000313" key="9">
    <source>
        <dbReference type="RefSeq" id="XP_032808349.1"/>
    </source>
</evidence>
<keyword evidence="4" id="KW-0963">Cytoplasm</keyword>
<dbReference type="RefSeq" id="XP_032808348.1">
    <property type="nucleotide sequence ID" value="XM_032952457.1"/>
</dbReference>
<keyword evidence="7" id="KW-1185">Reference proteome</keyword>
<organism evidence="7 8">
    <name type="scientific">Petromyzon marinus</name>
    <name type="common">Sea lamprey</name>
    <dbReference type="NCBI Taxonomy" id="7757"/>
    <lineage>
        <taxon>Eukaryota</taxon>
        <taxon>Metazoa</taxon>
        <taxon>Chordata</taxon>
        <taxon>Craniata</taxon>
        <taxon>Vertebrata</taxon>
        <taxon>Cyclostomata</taxon>
        <taxon>Hyperoartia</taxon>
        <taxon>Petromyzontiformes</taxon>
        <taxon>Petromyzontidae</taxon>
        <taxon>Petromyzon</taxon>
    </lineage>
</organism>
<dbReference type="KEGG" id="pmrn:116941386"/>
<name>A0AAJ7SZ72_PETMA</name>
<dbReference type="RefSeq" id="XP_032808350.1">
    <property type="nucleotide sequence ID" value="XM_032952459.1"/>
</dbReference>
<dbReference type="GeneID" id="116941386"/>
<keyword evidence="5 6" id="KW-0175">Coiled coil</keyword>
<feature type="coiled-coil region" evidence="6">
    <location>
        <begin position="134"/>
        <end position="185"/>
    </location>
</feature>
<dbReference type="SUPFAM" id="SSF161270">
    <property type="entry name" value="PspA lactotransferrin-binding region"/>
    <property type="match status" value="1"/>
</dbReference>
<dbReference type="GO" id="GO:0005737">
    <property type="term" value="C:cytoplasm"/>
    <property type="evidence" value="ECO:0007669"/>
    <property type="project" value="UniProtKB-SubCell"/>
</dbReference>
<evidence type="ECO:0000313" key="8">
    <source>
        <dbReference type="RefSeq" id="XP_032808348.1"/>
    </source>
</evidence>
<dbReference type="Proteomes" id="UP001318040">
    <property type="component" value="Chromosome 11"/>
</dbReference>
<comment type="similarity">
    <text evidence="2">Belongs to the CCDC172 family.</text>
</comment>
<evidence type="ECO:0000256" key="1">
    <source>
        <dbReference type="ARBA" id="ARBA00004496"/>
    </source>
</evidence>
<sequence length="259" mass="29816">MAALLGDSCVVFDPERLALIQQRQEVKAEIMNTTERLASVRQELQVVQQELLEKNQQLEEEDLEREFIRVREEVLAAFEQDLLAEIKTLNQLTAEHKLRASEENKRFLAELSVFTTHHSVWGREGRRCMERDRLAAVEESISQLASELENIEAELLKMVPLQQQIQTLTEEIASQRAHLSQLESERHEACEATESLHREKEKLGEKLRTDPEFVRSSCRPTRMNLHGSCNSIACLLRLLKFFCRAADDAAAFICVLLFT</sequence>
<evidence type="ECO:0000256" key="5">
    <source>
        <dbReference type="ARBA" id="ARBA00023054"/>
    </source>
</evidence>
<dbReference type="PANTHER" id="PTHR22419">
    <property type="entry name" value="COILED-COIL DOMAIN-CONTAINING PROTEIN 172"/>
    <property type="match status" value="1"/>
</dbReference>
<gene>
    <name evidence="8 9 10" type="primary">LOC116941386</name>
</gene>
<dbReference type="RefSeq" id="XP_032808349.1">
    <property type="nucleotide sequence ID" value="XM_032952458.1"/>
</dbReference>
<accession>A0AAJ7SZ72</accession>
<evidence type="ECO:0000256" key="6">
    <source>
        <dbReference type="SAM" id="Coils"/>
    </source>
</evidence>
<comment type="subcellular location">
    <subcellularLocation>
        <location evidence="1">Cytoplasm</location>
    </subcellularLocation>
</comment>
<evidence type="ECO:0000256" key="4">
    <source>
        <dbReference type="ARBA" id="ARBA00022490"/>
    </source>
</evidence>
<evidence type="ECO:0000256" key="3">
    <source>
        <dbReference type="ARBA" id="ARBA00022327"/>
    </source>
</evidence>
<protein>
    <recommendedName>
        <fullName evidence="3">Coiled-coil domain-containing protein 172</fullName>
    </recommendedName>
</protein>
<feature type="coiled-coil region" evidence="6">
    <location>
        <begin position="23"/>
        <end position="95"/>
    </location>
</feature>
<dbReference type="PANTHER" id="PTHR22419:SF2">
    <property type="entry name" value="COILED-COIL DOMAIN-CONTAINING PROTEIN 172"/>
    <property type="match status" value="1"/>
</dbReference>
<evidence type="ECO:0000256" key="2">
    <source>
        <dbReference type="ARBA" id="ARBA00008975"/>
    </source>
</evidence>
<reference evidence="8 9" key="1">
    <citation type="submission" date="2025-04" db="UniProtKB">
        <authorList>
            <consortium name="RefSeq"/>
        </authorList>
    </citation>
    <scope>IDENTIFICATION</scope>
    <source>
        <tissue evidence="8 9">Sperm</tissue>
    </source>
</reference>
<dbReference type="AlphaFoldDB" id="A0AAJ7SZ72"/>
<evidence type="ECO:0000313" key="7">
    <source>
        <dbReference type="Proteomes" id="UP001318040"/>
    </source>
</evidence>
<dbReference type="InterPro" id="IPR029618">
    <property type="entry name" value="CCDC172"/>
</dbReference>
<proteinExistence type="inferred from homology"/>
<evidence type="ECO:0000313" key="10">
    <source>
        <dbReference type="RefSeq" id="XP_032808350.1"/>
    </source>
</evidence>